<protein>
    <submittedName>
        <fullName evidence="2">NADPH:quinone reductase-like Zn-dependent oxidoreductase</fullName>
    </submittedName>
</protein>
<proteinExistence type="predicted"/>
<dbReference type="EMBL" id="PVZG01000002">
    <property type="protein sequence ID" value="PRY32066.1"/>
    <property type="molecule type" value="Genomic_DNA"/>
</dbReference>
<reference evidence="2 3" key="1">
    <citation type="submission" date="2018-03" db="EMBL/GenBank/DDBJ databases">
        <title>Genomic Encyclopedia of Archaeal and Bacterial Type Strains, Phase II (KMG-II): from individual species to whole genera.</title>
        <authorList>
            <person name="Goeker M."/>
        </authorList>
    </citation>
    <scope>NUCLEOTIDE SEQUENCE [LARGE SCALE GENOMIC DNA]</scope>
    <source>
        <strain evidence="2 3">DSM 45348</strain>
    </source>
</reference>
<dbReference type="Pfam" id="PF13602">
    <property type="entry name" value="ADH_zinc_N_2"/>
    <property type="match status" value="1"/>
</dbReference>
<dbReference type="PANTHER" id="PTHR43677:SF1">
    <property type="entry name" value="ACRYLYL-COA REDUCTASE ACUI-RELATED"/>
    <property type="match status" value="1"/>
</dbReference>
<dbReference type="Gene3D" id="3.40.50.720">
    <property type="entry name" value="NAD(P)-binding Rossmann-like Domain"/>
    <property type="match status" value="1"/>
</dbReference>
<dbReference type="SMART" id="SM00829">
    <property type="entry name" value="PKS_ER"/>
    <property type="match status" value="1"/>
</dbReference>
<dbReference type="SUPFAM" id="SSF50129">
    <property type="entry name" value="GroES-like"/>
    <property type="match status" value="1"/>
</dbReference>
<evidence type="ECO:0000313" key="2">
    <source>
        <dbReference type="EMBL" id="PRY32066.1"/>
    </source>
</evidence>
<dbReference type="PANTHER" id="PTHR43677">
    <property type="entry name" value="SHORT-CHAIN DEHYDROGENASE/REDUCTASE"/>
    <property type="match status" value="1"/>
</dbReference>
<feature type="domain" description="Enoyl reductase (ER)" evidence="1">
    <location>
        <begin position="9"/>
        <end position="301"/>
    </location>
</feature>
<dbReference type="SUPFAM" id="SSF51735">
    <property type="entry name" value="NAD(P)-binding Rossmann-fold domains"/>
    <property type="match status" value="1"/>
</dbReference>
<gene>
    <name evidence="2" type="ORF">CLV70_102277</name>
</gene>
<dbReference type="Proteomes" id="UP000239209">
    <property type="component" value="Unassembled WGS sequence"/>
</dbReference>
<dbReference type="CDD" id="cd08270">
    <property type="entry name" value="MDR4"/>
    <property type="match status" value="1"/>
</dbReference>
<dbReference type="OrthoDB" id="3813297at2"/>
<dbReference type="AlphaFoldDB" id="A0A2T0SF71"/>
<dbReference type="InterPro" id="IPR011032">
    <property type="entry name" value="GroES-like_sf"/>
</dbReference>
<evidence type="ECO:0000259" key="1">
    <source>
        <dbReference type="SMART" id="SM00829"/>
    </source>
</evidence>
<sequence length="304" mass="31688">MRALVVEHGDNGPVRFADVDEPEQAAGELLVDIRHIGLNYGELRHAGQYPAGDIHGFDASGVVLRAAPDGSGPPEGTRVALAGAPYAWAERVAVKPAFTSVVPDGVDLADAATLGIAGVTALRVLRKRSLLARRVLITGASGGVGRFAVQLAAAAGARVTALAGSPERAAGLRELGATRVLTDLAQAEDRFDLVLDTVGGEQLVQAWGVLADGGDLHMVCQASGGESTFPPGSLFAFGESRRLHTYGDMDWHLFSAEMTDLLGLLAAGRLTAPIGRRGDWKDVGEAVRALFAREVTGKIVLDVS</sequence>
<keyword evidence="3" id="KW-1185">Reference proteome</keyword>
<name>A0A2T0SF71_9ACTN</name>
<comment type="caution">
    <text evidence="2">The sequence shown here is derived from an EMBL/GenBank/DDBJ whole genome shotgun (WGS) entry which is preliminary data.</text>
</comment>
<dbReference type="InterPro" id="IPR051397">
    <property type="entry name" value="Zn-ADH-like_protein"/>
</dbReference>
<dbReference type="InterPro" id="IPR020843">
    <property type="entry name" value="ER"/>
</dbReference>
<dbReference type="GO" id="GO:0043957">
    <property type="term" value="F:acryloyl-CoA reductase (NADPH) activity"/>
    <property type="evidence" value="ECO:0007669"/>
    <property type="project" value="TreeGrafter"/>
</dbReference>
<dbReference type="RefSeq" id="WP_106125283.1">
    <property type="nucleotide sequence ID" value="NZ_PVZG01000002.1"/>
</dbReference>
<organism evidence="2 3">
    <name type="scientific">Pseudosporangium ferrugineum</name>
    <dbReference type="NCBI Taxonomy" id="439699"/>
    <lineage>
        <taxon>Bacteria</taxon>
        <taxon>Bacillati</taxon>
        <taxon>Actinomycetota</taxon>
        <taxon>Actinomycetes</taxon>
        <taxon>Micromonosporales</taxon>
        <taxon>Micromonosporaceae</taxon>
        <taxon>Pseudosporangium</taxon>
    </lineage>
</organism>
<dbReference type="Gene3D" id="3.90.180.10">
    <property type="entry name" value="Medium-chain alcohol dehydrogenases, catalytic domain"/>
    <property type="match status" value="1"/>
</dbReference>
<evidence type="ECO:0000313" key="3">
    <source>
        <dbReference type="Proteomes" id="UP000239209"/>
    </source>
</evidence>
<dbReference type="InterPro" id="IPR036291">
    <property type="entry name" value="NAD(P)-bd_dom_sf"/>
</dbReference>
<accession>A0A2T0SF71</accession>